<comment type="catalytic activity">
    <reaction evidence="1 6">
        <text>The enzyme specifically hydrolyzes (1-&gt;4)-beta-D-galactosidic linkages in type I arabinogalactans.</text>
        <dbReference type="EC" id="3.2.1.89"/>
    </reaction>
</comment>
<dbReference type="InterPro" id="IPR017853">
    <property type="entry name" value="GH"/>
</dbReference>
<dbReference type="PANTHER" id="PTHR34983:SF1">
    <property type="entry name" value="ARABINOGALACTAN ENDO-BETA-1,4-GALACTANASE A"/>
    <property type="match status" value="1"/>
</dbReference>
<evidence type="ECO:0000256" key="1">
    <source>
        <dbReference type="ARBA" id="ARBA00001695"/>
    </source>
</evidence>
<accession>A0ABV8PXG5</accession>
<evidence type="ECO:0000256" key="3">
    <source>
        <dbReference type="ARBA" id="ARBA00012556"/>
    </source>
</evidence>
<keyword evidence="8" id="KW-1185">Reference proteome</keyword>
<protein>
    <recommendedName>
        <fullName evidence="3 6">Arabinogalactan endo-beta-1,4-galactanase</fullName>
        <ecNumber evidence="3 6">3.2.1.89</ecNumber>
    </recommendedName>
</protein>
<keyword evidence="6" id="KW-0732">Signal</keyword>
<proteinExistence type="inferred from homology"/>
<dbReference type="SUPFAM" id="SSF51445">
    <property type="entry name" value="(Trans)glycosidases"/>
    <property type="match status" value="1"/>
</dbReference>
<dbReference type="Pfam" id="PF07745">
    <property type="entry name" value="Glyco_hydro_53"/>
    <property type="match status" value="1"/>
</dbReference>
<dbReference type="RefSeq" id="WP_379012939.1">
    <property type="nucleotide sequence ID" value="NZ_JBHSDC010000005.1"/>
</dbReference>
<gene>
    <name evidence="7" type="ORF">ACFOW1_06145</name>
</gene>
<dbReference type="InterPro" id="IPR011683">
    <property type="entry name" value="Glyco_hydro_53"/>
</dbReference>
<feature type="signal peptide" evidence="6">
    <location>
        <begin position="1"/>
        <end position="26"/>
    </location>
</feature>
<dbReference type="PANTHER" id="PTHR34983">
    <property type="entry name" value="ARABINOGALACTAN ENDO-BETA-1,4-GALACTANASE A"/>
    <property type="match status" value="1"/>
</dbReference>
<evidence type="ECO:0000256" key="2">
    <source>
        <dbReference type="ARBA" id="ARBA00010687"/>
    </source>
</evidence>
<comment type="similarity">
    <text evidence="2 6">Belongs to the glycosyl hydrolase 53 family.</text>
</comment>
<evidence type="ECO:0000256" key="6">
    <source>
        <dbReference type="RuleBase" id="RU361192"/>
    </source>
</evidence>
<keyword evidence="5 6" id="KW-0326">Glycosidase</keyword>
<evidence type="ECO:0000313" key="7">
    <source>
        <dbReference type="EMBL" id="MFC4231460.1"/>
    </source>
</evidence>
<dbReference type="EMBL" id="JBHSDC010000005">
    <property type="protein sequence ID" value="MFC4231460.1"/>
    <property type="molecule type" value="Genomic_DNA"/>
</dbReference>
<dbReference type="PROSITE" id="PS51257">
    <property type="entry name" value="PROKAR_LIPOPROTEIN"/>
    <property type="match status" value="1"/>
</dbReference>
<dbReference type="EC" id="3.2.1.89" evidence="3 6"/>
<evidence type="ECO:0000313" key="8">
    <source>
        <dbReference type="Proteomes" id="UP001595906"/>
    </source>
</evidence>
<comment type="caution">
    <text evidence="7">The sequence shown here is derived from an EMBL/GenBank/DDBJ whole genome shotgun (WGS) entry which is preliminary data.</text>
</comment>
<organism evidence="7 8">
    <name type="scientific">Parasediminibacterium paludis</name>
    <dbReference type="NCBI Taxonomy" id="908966"/>
    <lineage>
        <taxon>Bacteria</taxon>
        <taxon>Pseudomonadati</taxon>
        <taxon>Bacteroidota</taxon>
        <taxon>Chitinophagia</taxon>
        <taxon>Chitinophagales</taxon>
        <taxon>Chitinophagaceae</taxon>
        <taxon>Parasediminibacterium</taxon>
    </lineage>
</organism>
<evidence type="ECO:0000256" key="4">
    <source>
        <dbReference type="ARBA" id="ARBA00022801"/>
    </source>
</evidence>
<name>A0ABV8PXG5_9BACT</name>
<feature type="chain" id="PRO_5044983675" description="Arabinogalactan endo-beta-1,4-galactanase" evidence="6">
    <location>
        <begin position="27"/>
        <end position="356"/>
    </location>
</feature>
<dbReference type="Gene3D" id="3.20.20.80">
    <property type="entry name" value="Glycosidases"/>
    <property type="match status" value="1"/>
</dbReference>
<sequence length="356" mass="38667">MNYFNRFAATATFSFYTCLLSFLFVACSKNDGTTTTLPVTPTPPPTPPATFAKGADVSWLTEMEANGIKFYNSAGTQQEGMALLQSLGINTIRLRVWVNPSNSYNASADVVAKAVRAKNLGLRVMIDFHYSDTWADPGNQTTPAAWASQDINGLKTSVANHTTAVLTALRDNGVTPEWVQIGNETNDGMLWPLGKASTNMANFAALVNAGYDAAKAVFANIKVVVHLSNGYDNSLYRWLFDGLKNNGGKYDVIGMSLYPTASTWATYNSQCLVNMNDMVARYGKEVMVVEVGMPWDGAADCKSFISDLITKMQTVSNGKGLGVMYWEPLAYNSWKGYTLGAFDNTGKPTIALAAFQ</sequence>
<dbReference type="Proteomes" id="UP001595906">
    <property type="component" value="Unassembled WGS sequence"/>
</dbReference>
<reference evidence="8" key="1">
    <citation type="journal article" date="2019" name="Int. J. Syst. Evol. Microbiol.">
        <title>The Global Catalogue of Microorganisms (GCM) 10K type strain sequencing project: providing services to taxonomists for standard genome sequencing and annotation.</title>
        <authorList>
            <consortium name="The Broad Institute Genomics Platform"/>
            <consortium name="The Broad Institute Genome Sequencing Center for Infectious Disease"/>
            <person name="Wu L."/>
            <person name="Ma J."/>
        </authorList>
    </citation>
    <scope>NUCLEOTIDE SEQUENCE [LARGE SCALE GENOMIC DNA]</scope>
    <source>
        <strain evidence="8">CECT 8010</strain>
    </source>
</reference>
<keyword evidence="4 6" id="KW-0378">Hydrolase</keyword>
<evidence type="ECO:0000256" key="5">
    <source>
        <dbReference type="ARBA" id="ARBA00023295"/>
    </source>
</evidence>